<evidence type="ECO:0000313" key="3">
    <source>
        <dbReference type="Proteomes" id="UP001280121"/>
    </source>
</evidence>
<comment type="caution">
    <text evidence="2">The sequence shown here is derived from an EMBL/GenBank/DDBJ whole genome shotgun (WGS) entry which is preliminary data.</text>
</comment>
<dbReference type="EMBL" id="JANJYI010000009">
    <property type="protein sequence ID" value="KAK2635186.1"/>
    <property type="molecule type" value="Genomic_DNA"/>
</dbReference>
<sequence length="70" mass="7988">MSSNNVYNWSFWAVVAVFQFHGPPGQRSRSQIEDSSSLPDKPMKPDPVAVCFRVAIHEAELHFMPSNILW</sequence>
<organism evidence="2 3">
    <name type="scientific">Dipteronia dyeriana</name>
    <dbReference type="NCBI Taxonomy" id="168575"/>
    <lineage>
        <taxon>Eukaryota</taxon>
        <taxon>Viridiplantae</taxon>
        <taxon>Streptophyta</taxon>
        <taxon>Embryophyta</taxon>
        <taxon>Tracheophyta</taxon>
        <taxon>Spermatophyta</taxon>
        <taxon>Magnoliopsida</taxon>
        <taxon>eudicotyledons</taxon>
        <taxon>Gunneridae</taxon>
        <taxon>Pentapetalae</taxon>
        <taxon>rosids</taxon>
        <taxon>malvids</taxon>
        <taxon>Sapindales</taxon>
        <taxon>Sapindaceae</taxon>
        <taxon>Hippocastanoideae</taxon>
        <taxon>Acereae</taxon>
        <taxon>Dipteronia</taxon>
    </lineage>
</organism>
<feature type="region of interest" description="Disordered" evidence="1">
    <location>
        <begin position="23"/>
        <end position="45"/>
    </location>
</feature>
<keyword evidence="3" id="KW-1185">Reference proteome</keyword>
<evidence type="ECO:0000313" key="2">
    <source>
        <dbReference type="EMBL" id="KAK2635186.1"/>
    </source>
</evidence>
<protein>
    <submittedName>
        <fullName evidence="2">Uncharacterized protein</fullName>
    </submittedName>
</protein>
<proteinExistence type="predicted"/>
<gene>
    <name evidence="2" type="ORF">Ddye_029978</name>
</gene>
<evidence type="ECO:0000256" key="1">
    <source>
        <dbReference type="SAM" id="MobiDB-lite"/>
    </source>
</evidence>
<accession>A0AAD9TFT3</accession>
<dbReference type="AlphaFoldDB" id="A0AAD9TFT3"/>
<feature type="compositionally biased region" description="Polar residues" evidence="1">
    <location>
        <begin position="27"/>
        <end position="38"/>
    </location>
</feature>
<reference evidence="2" key="1">
    <citation type="journal article" date="2023" name="Plant J.">
        <title>Genome sequences and population genomics provide insights into the demographic history, inbreeding, and mutation load of two 'living fossil' tree species of Dipteronia.</title>
        <authorList>
            <person name="Feng Y."/>
            <person name="Comes H.P."/>
            <person name="Chen J."/>
            <person name="Zhu S."/>
            <person name="Lu R."/>
            <person name="Zhang X."/>
            <person name="Li P."/>
            <person name="Qiu J."/>
            <person name="Olsen K.M."/>
            <person name="Qiu Y."/>
        </authorList>
    </citation>
    <scope>NUCLEOTIDE SEQUENCE</scope>
    <source>
        <strain evidence="2">KIB01</strain>
    </source>
</reference>
<dbReference type="Proteomes" id="UP001280121">
    <property type="component" value="Unassembled WGS sequence"/>
</dbReference>
<name>A0AAD9TFT3_9ROSI</name>